<protein>
    <submittedName>
        <fullName evidence="1">Mechanosensitive ion channel</fullName>
    </submittedName>
</protein>
<dbReference type="EMBL" id="JAENHL010000006">
    <property type="protein sequence ID" value="MBK1866222.1"/>
    <property type="molecule type" value="Genomic_DNA"/>
</dbReference>
<proteinExistence type="predicted"/>
<reference evidence="1" key="1">
    <citation type="submission" date="2021-01" db="EMBL/GenBank/DDBJ databases">
        <authorList>
            <person name="Sun Q."/>
        </authorList>
    </citation>
    <scope>NUCLEOTIDE SEQUENCE</scope>
    <source>
        <strain evidence="1">YIM B02566</strain>
    </source>
</reference>
<comment type="caution">
    <text evidence="1">The sequence shown here is derived from an EMBL/GenBank/DDBJ whole genome shotgun (WGS) entry which is preliminary data.</text>
</comment>
<dbReference type="Proteomes" id="UP000616151">
    <property type="component" value="Unassembled WGS sequence"/>
</dbReference>
<accession>A0ACC5R0U3</accession>
<gene>
    <name evidence="1" type="ORF">JHL16_07635</name>
</gene>
<evidence type="ECO:0000313" key="2">
    <source>
        <dbReference type="Proteomes" id="UP000616151"/>
    </source>
</evidence>
<sequence>MTIDQAEIEATKVLDILLGWLVSSQFYAQIGAIILAVAIAHFVNRQIKAKTPYFKSQPEQGPLLKARRWLYSCRDLLFPIFCVLMLAIAVQVAEGSVGSSWLVRFAQSIAVIGVLYAAIKRFVRHPLINAAARWIGIPIATLQVFGVLDNVSLYLDSVSLEAGNIRLSLYTLAKAAVFGGVLFWLGRLSNDAGQKVIRKQEALDIPTRELLAKIFQIGLFVLLFILLLQVLGLDLTALTIFGGALGVGLGFGLQQIASNFISGMILLFERSMKVGDYVEVGGGMAGTLREINMRSSTLHTGDGKEIMVPNEKFITSAFVNWTKSDPLQRFEVAFTVPYDTDIHKIPDLVQAAAAKHPYILARPSGPSCDIKQFGDKGIQFGLTYWVTGSNGYGSDVHFLVWDTLKEAGIALGPLK</sequence>
<name>A0ACC5R0U3_9HYPH</name>
<evidence type="ECO:0000313" key="1">
    <source>
        <dbReference type="EMBL" id="MBK1866222.1"/>
    </source>
</evidence>
<keyword evidence="2" id="KW-1185">Reference proteome</keyword>
<organism evidence="1 2">
    <name type="scientific">Taklimakanibacter albus</name>
    <dbReference type="NCBI Taxonomy" id="2800327"/>
    <lineage>
        <taxon>Bacteria</taxon>
        <taxon>Pseudomonadati</taxon>
        <taxon>Pseudomonadota</taxon>
        <taxon>Alphaproteobacteria</taxon>
        <taxon>Hyphomicrobiales</taxon>
        <taxon>Aestuariivirgaceae</taxon>
        <taxon>Taklimakanibacter</taxon>
    </lineage>
</organism>